<dbReference type="SMART" id="SM01117">
    <property type="entry name" value="Cyt-b5"/>
    <property type="match status" value="1"/>
</dbReference>
<dbReference type="EMBL" id="JXTC01000077">
    <property type="protein sequence ID" value="PON91070.1"/>
    <property type="molecule type" value="Genomic_DNA"/>
</dbReference>
<keyword evidence="6 8" id="KW-0472">Membrane</keyword>
<keyword evidence="5 8" id="KW-0408">Iron</keyword>
<dbReference type="PANTHER" id="PTHR19359:SF14">
    <property type="entry name" value="CYTOCHROME B5 A"/>
    <property type="match status" value="1"/>
</dbReference>
<dbReference type="InterPro" id="IPR018506">
    <property type="entry name" value="Cyt_B5_heme-BS"/>
</dbReference>
<evidence type="ECO:0000256" key="7">
    <source>
        <dbReference type="ARBA" id="ARBA00038168"/>
    </source>
</evidence>
<dbReference type="InParanoid" id="A0A2P5EZV3"/>
<dbReference type="PANTHER" id="PTHR19359">
    <property type="entry name" value="CYTOCHROME B5"/>
    <property type="match status" value="1"/>
</dbReference>
<sequence>MVLTNFNGAGVGFGFGIGCGFGIGWGFGGTPLNVLGLGVGGGCGIGLGLGWGFGTAFGSQYRSSNVTFQGIEFGHKEHDNNSEIKVLQKGTQEALLPRSKNVSSYPITRGGSSLQDVDRIHTTTPFNFLAPASSALKLSTMAEPRVFTLAQVAPHKSKYDCWIVINGRVLDVTKFLEEHPGGEEVLIELAGKDATKGFEDVGHSKAAQSLLLKYQVGVLQGYKIQDADKDVPLKESRNKEMKAFVIKDDPVSKYAAILDFFVPLLVAGSYFGYRFLSRAAEVA</sequence>
<dbReference type="GO" id="GO:0046872">
    <property type="term" value="F:metal ion binding"/>
    <property type="evidence" value="ECO:0007669"/>
    <property type="project" value="UniProtKB-UniRule"/>
</dbReference>
<evidence type="ECO:0000313" key="10">
    <source>
        <dbReference type="EMBL" id="PON91070.1"/>
    </source>
</evidence>
<feature type="transmembrane region" description="Helical" evidence="8">
    <location>
        <begin position="6"/>
        <end position="27"/>
    </location>
</feature>
<dbReference type="PROSITE" id="PS50255">
    <property type="entry name" value="CYTOCHROME_B5_2"/>
    <property type="match status" value="1"/>
</dbReference>
<dbReference type="GO" id="GO:0020037">
    <property type="term" value="F:heme binding"/>
    <property type="evidence" value="ECO:0007669"/>
    <property type="project" value="UniProtKB-UniRule"/>
</dbReference>
<feature type="transmembrane region" description="Helical" evidence="8">
    <location>
        <begin position="254"/>
        <end position="273"/>
    </location>
</feature>
<dbReference type="STRING" id="63057.A0A2P5EZV3"/>
<dbReference type="AlphaFoldDB" id="A0A2P5EZV3"/>
<keyword evidence="3 8" id="KW-0812">Transmembrane</keyword>
<proteinExistence type="inferred from homology"/>
<dbReference type="PROSITE" id="PS00191">
    <property type="entry name" value="CYTOCHROME_B5_1"/>
    <property type="match status" value="1"/>
</dbReference>
<protein>
    <submittedName>
        <fullName evidence="10">Nitrate reductase NADH dependent</fullName>
    </submittedName>
</protein>
<evidence type="ECO:0000313" key="11">
    <source>
        <dbReference type="Proteomes" id="UP000237000"/>
    </source>
</evidence>
<gene>
    <name evidence="10" type="ORF">TorRG33x02_131010</name>
</gene>
<feature type="domain" description="Cytochrome b5 heme-binding" evidence="9">
    <location>
        <begin position="144"/>
        <end position="220"/>
    </location>
</feature>
<evidence type="ECO:0000259" key="9">
    <source>
        <dbReference type="PROSITE" id="PS50255"/>
    </source>
</evidence>
<dbReference type="InterPro" id="IPR036400">
    <property type="entry name" value="Cyt_B5-like_heme/steroid_sf"/>
</dbReference>
<evidence type="ECO:0000256" key="8">
    <source>
        <dbReference type="RuleBase" id="RU362121"/>
    </source>
</evidence>
<evidence type="ECO:0000256" key="6">
    <source>
        <dbReference type="ARBA" id="ARBA00023136"/>
    </source>
</evidence>
<dbReference type="SUPFAM" id="SSF55856">
    <property type="entry name" value="Cytochrome b5-like heme/steroid binding domain"/>
    <property type="match status" value="1"/>
</dbReference>
<comment type="caution">
    <text evidence="10">The sequence shown here is derived from an EMBL/GenBank/DDBJ whole genome shotgun (WGS) entry which is preliminary data.</text>
</comment>
<accession>A0A2P5EZV3</accession>
<comment type="similarity">
    <text evidence="7 8">Belongs to the cytochrome b5 family.</text>
</comment>
<dbReference type="OrthoDB" id="1190396at2759"/>
<reference evidence="11" key="1">
    <citation type="submission" date="2016-06" db="EMBL/GenBank/DDBJ databases">
        <title>Parallel loss of symbiosis genes in relatives of nitrogen-fixing non-legume Parasponia.</title>
        <authorList>
            <person name="Van Velzen R."/>
            <person name="Holmer R."/>
            <person name="Bu F."/>
            <person name="Rutten L."/>
            <person name="Van Zeijl A."/>
            <person name="Liu W."/>
            <person name="Santuari L."/>
            <person name="Cao Q."/>
            <person name="Sharma T."/>
            <person name="Shen D."/>
            <person name="Roswanjaya Y."/>
            <person name="Wardhani T."/>
            <person name="Kalhor M.S."/>
            <person name="Jansen J."/>
            <person name="Van den Hoogen J."/>
            <person name="Gungor B."/>
            <person name="Hartog M."/>
            <person name="Hontelez J."/>
            <person name="Verver J."/>
            <person name="Yang W.-C."/>
            <person name="Schijlen E."/>
            <person name="Repin R."/>
            <person name="Schilthuizen M."/>
            <person name="Schranz E."/>
            <person name="Heidstra R."/>
            <person name="Miyata K."/>
            <person name="Fedorova E."/>
            <person name="Kohlen W."/>
            <person name="Bisseling T."/>
            <person name="Smit S."/>
            <person name="Geurts R."/>
        </authorList>
    </citation>
    <scope>NUCLEOTIDE SEQUENCE [LARGE SCALE GENOMIC DNA]</scope>
    <source>
        <strain evidence="11">cv. RG33-2</strain>
    </source>
</reference>
<dbReference type="FunFam" id="3.10.120.10:FF:000002">
    <property type="entry name" value="Cytochrome b5 type B"/>
    <property type="match status" value="1"/>
</dbReference>
<organism evidence="10 11">
    <name type="scientific">Trema orientale</name>
    <name type="common">Charcoal tree</name>
    <name type="synonym">Celtis orientalis</name>
    <dbReference type="NCBI Taxonomy" id="63057"/>
    <lineage>
        <taxon>Eukaryota</taxon>
        <taxon>Viridiplantae</taxon>
        <taxon>Streptophyta</taxon>
        <taxon>Embryophyta</taxon>
        <taxon>Tracheophyta</taxon>
        <taxon>Spermatophyta</taxon>
        <taxon>Magnoliopsida</taxon>
        <taxon>eudicotyledons</taxon>
        <taxon>Gunneridae</taxon>
        <taxon>Pentapetalae</taxon>
        <taxon>rosids</taxon>
        <taxon>fabids</taxon>
        <taxon>Rosales</taxon>
        <taxon>Cannabaceae</taxon>
        <taxon>Trema</taxon>
    </lineage>
</organism>
<feature type="transmembrane region" description="Helical" evidence="8">
    <location>
        <begin position="34"/>
        <end position="54"/>
    </location>
</feature>
<comment type="caution">
    <text evidence="8">Lacks conserved residue(s) required for the propagation of feature annotation.</text>
</comment>
<keyword evidence="2 8" id="KW-0349">Heme</keyword>
<dbReference type="Gene3D" id="3.10.120.10">
    <property type="entry name" value="Cytochrome b5-like heme/steroid binding domain"/>
    <property type="match status" value="1"/>
</dbReference>
<dbReference type="Pfam" id="PF00173">
    <property type="entry name" value="Cyt-b5"/>
    <property type="match status" value="1"/>
</dbReference>
<dbReference type="Proteomes" id="UP000237000">
    <property type="component" value="Unassembled WGS sequence"/>
</dbReference>
<dbReference type="InterPro" id="IPR050668">
    <property type="entry name" value="Cytochrome_b5"/>
</dbReference>
<dbReference type="PRINTS" id="PR00363">
    <property type="entry name" value="CYTOCHROMEB5"/>
</dbReference>
<evidence type="ECO:0000256" key="3">
    <source>
        <dbReference type="ARBA" id="ARBA00022692"/>
    </source>
</evidence>
<keyword evidence="4 8" id="KW-0479">Metal-binding</keyword>
<evidence type="ECO:0000256" key="2">
    <source>
        <dbReference type="ARBA" id="ARBA00022617"/>
    </source>
</evidence>
<dbReference type="InterPro" id="IPR001199">
    <property type="entry name" value="Cyt_B5-like_heme/steroid-bd"/>
</dbReference>
<evidence type="ECO:0000256" key="4">
    <source>
        <dbReference type="ARBA" id="ARBA00022723"/>
    </source>
</evidence>
<keyword evidence="8" id="KW-1133">Transmembrane helix</keyword>
<keyword evidence="11" id="KW-1185">Reference proteome</keyword>
<evidence type="ECO:0000256" key="5">
    <source>
        <dbReference type="ARBA" id="ARBA00023004"/>
    </source>
</evidence>
<evidence type="ECO:0000256" key="1">
    <source>
        <dbReference type="ARBA" id="ARBA00004370"/>
    </source>
</evidence>
<dbReference type="GO" id="GO:0016020">
    <property type="term" value="C:membrane"/>
    <property type="evidence" value="ECO:0007669"/>
    <property type="project" value="UniProtKB-SubCell"/>
</dbReference>
<name>A0A2P5EZV3_TREOI</name>
<comment type="subcellular location">
    <subcellularLocation>
        <location evidence="1">Membrane</location>
    </subcellularLocation>
</comment>